<dbReference type="RefSeq" id="WP_066398107.1">
    <property type="nucleotide sequence ID" value="NZ_CP015378.1"/>
</dbReference>
<sequence length="343" mass="38721">MKKLVGLVLAFAMILGFFASPSPASAAIEETDLDAYLKEVSAERGWDTLTADDFNEYLNTYSFLEDGVDEFESIEEMKEYLGEVILADLSNVDQLSTEYDTDVVKVLEENGDSVENYLYVDDLDFAVMDYIGYEWEDEEMFDEEFLSFLADTFGLTGDEIDRLVAHLEMLDEELSMPENEERLDEIANRMMAFQDFESVSELTDDQVSELLYLTSELMKILKLDGEIYLLDKDGNKTSISYKDLIFMDDLKGYSVLVELYSAVDGEFLADFILTADMFDSEIITDTGKEIKETPVAAKPQKPAKTVNGAKLPKTAGYHADYMILGAGMLALGLWVRRRAISVK</sequence>
<dbReference type="EMBL" id="CP015378">
    <property type="protein sequence ID" value="ANC78633.1"/>
    <property type="molecule type" value="Genomic_DNA"/>
</dbReference>
<gene>
    <name evidence="3" type="ORF">ABE65_018255</name>
</gene>
<keyword evidence="4" id="KW-1185">Reference proteome</keyword>
<dbReference type="NCBIfam" id="TIGR04383">
    <property type="entry name" value="acidic_w_LPXTA"/>
    <property type="match status" value="1"/>
</dbReference>
<dbReference type="Proteomes" id="UP000076623">
    <property type="component" value="Chromosome"/>
</dbReference>
<dbReference type="STRING" id="1221500.ABE65_018255"/>
<keyword evidence="1" id="KW-0472">Membrane</keyword>
<organism evidence="3 4">
    <name type="scientific">Fictibacillus phosphorivorans</name>
    <dbReference type="NCBI Taxonomy" id="1221500"/>
    <lineage>
        <taxon>Bacteria</taxon>
        <taxon>Bacillati</taxon>
        <taxon>Bacillota</taxon>
        <taxon>Bacilli</taxon>
        <taxon>Bacillales</taxon>
        <taxon>Fictibacillaceae</taxon>
        <taxon>Fictibacillus</taxon>
    </lineage>
</organism>
<evidence type="ECO:0000256" key="1">
    <source>
        <dbReference type="SAM" id="Phobius"/>
    </source>
</evidence>
<reference evidence="3 4" key="1">
    <citation type="submission" date="2016-04" db="EMBL/GenBank/DDBJ databases">
        <title>Complete genome sequence of Fictibacillus phosphorivorans G25-29, a strain toxic to nematodes.</title>
        <authorList>
            <person name="Zheng Z."/>
        </authorList>
    </citation>
    <scope>NUCLEOTIDE SEQUENCE [LARGE SCALE GENOMIC DNA]</scope>
    <source>
        <strain evidence="3 4">G25-29</strain>
    </source>
</reference>
<evidence type="ECO:0000313" key="3">
    <source>
        <dbReference type="EMBL" id="ANC78633.1"/>
    </source>
</evidence>
<feature type="signal peptide" evidence="2">
    <location>
        <begin position="1"/>
        <end position="26"/>
    </location>
</feature>
<keyword evidence="1" id="KW-1133">Transmembrane helix</keyword>
<feature type="chain" id="PRO_5007816111" description="Processed acidic surface protein" evidence="2">
    <location>
        <begin position="27"/>
        <end position="343"/>
    </location>
</feature>
<dbReference type="InterPro" id="IPR030832">
    <property type="entry name" value="Acidic_LPXTA"/>
</dbReference>
<protein>
    <recommendedName>
        <fullName evidence="5">Processed acidic surface protein</fullName>
    </recommendedName>
</protein>
<accession>A0A160IQA8</accession>
<dbReference type="AlphaFoldDB" id="A0A160IQA8"/>
<name>A0A160IQA8_9BACL</name>
<keyword evidence="2" id="KW-0732">Signal</keyword>
<evidence type="ECO:0008006" key="5">
    <source>
        <dbReference type="Google" id="ProtNLM"/>
    </source>
</evidence>
<keyword evidence="1" id="KW-0812">Transmembrane</keyword>
<feature type="transmembrane region" description="Helical" evidence="1">
    <location>
        <begin position="315"/>
        <end position="335"/>
    </location>
</feature>
<evidence type="ECO:0000313" key="4">
    <source>
        <dbReference type="Proteomes" id="UP000076623"/>
    </source>
</evidence>
<evidence type="ECO:0000256" key="2">
    <source>
        <dbReference type="SAM" id="SignalP"/>
    </source>
</evidence>
<proteinExistence type="predicted"/>
<dbReference type="KEGG" id="fpn:ABE65_018255"/>